<accession>A0A8T0Q9K3</accession>
<name>A0A8T0Q9K3_PANVG</name>
<proteinExistence type="predicted"/>
<sequence>MWRRGRLRFPGRLPYPATPTELAASWQPSSHPRAGSASRFGARPCPGCYIYEYELVHAIRFVAVARREVSSLDSKGEKRNLASPAVDRGQIGFLLAESNPGVSQVAARHPTPTPGRMSRYSYTPGRRTPTGGALSLRAPRRIPIAARVHQGSTFWMRIRMRYFGFGTDFFFFCGWIWA</sequence>
<protein>
    <submittedName>
        <fullName evidence="2">Uncharacterized protein</fullName>
    </submittedName>
</protein>
<evidence type="ECO:0000313" key="2">
    <source>
        <dbReference type="EMBL" id="KAG2571541.1"/>
    </source>
</evidence>
<evidence type="ECO:0000313" key="3">
    <source>
        <dbReference type="Proteomes" id="UP000823388"/>
    </source>
</evidence>
<dbReference type="EMBL" id="CM029049">
    <property type="protein sequence ID" value="KAG2571541.1"/>
    <property type="molecule type" value="Genomic_DNA"/>
</dbReference>
<organism evidence="2 3">
    <name type="scientific">Panicum virgatum</name>
    <name type="common">Blackwell switchgrass</name>
    <dbReference type="NCBI Taxonomy" id="38727"/>
    <lineage>
        <taxon>Eukaryota</taxon>
        <taxon>Viridiplantae</taxon>
        <taxon>Streptophyta</taxon>
        <taxon>Embryophyta</taxon>
        <taxon>Tracheophyta</taxon>
        <taxon>Spermatophyta</taxon>
        <taxon>Magnoliopsida</taxon>
        <taxon>Liliopsida</taxon>
        <taxon>Poales</taxon>
        <taxon>Poaceae</taxon>
        <taxon>PACMAD clade</taxon>
        <taxon>Panicoideae</taxon>
        <taxon>Panicodae</taxon>
        <taxon>Paniceae</taxon>
        <taxon>Panicinae</taxon>
        <taxon>Panicum</taxon>
        <taxon>Panicum sect. Hiantes</taxon>
    </lineage>
</organism>
<feature type="region of interest" description="Disordered" evidence="1">
    <location>
        <begin position="104"/>
        <end position="128"/>
    </location>
</feature>
<dbReference type="Proteomes" id="UP000823388">
    <property type="component" value="Chromosome 7K"/>
</dbReference>
<gene>
    <name evidence="2" type="ORF">PVAP13_7KG130800</name>
</gene>
<dbReference type="AlphaFoldDB" id="A0A8T0Q9K3"/>
<keyword evidence="3" id="KW-1185">Reference proteome</keyword>
<evidence type="ECO:0000256" key="1">
    <source>
        <dbReference type="SAM" id="MobiDB-lite"/>
    </source>
</evidence>
<comment type="caution">
    <text evidence="2">The sequence shown here is derived from an EMBL/GenBank/DDBJ whole genome shotgun (WGS) entry which is preliminary data.</text>
</comment>
<reference evidence="2" key="1">
    <citation type="submission" date="2020-05" db="EMBL/GenBank/DDBJ databases">
        <title>WGS assembly of Panicum virgatum.</title>
        <authorList>
            <person name="Lovell J.T."/>
            <person name="Jenkins J."/>
            <person name="Shu S."/>
            <person name="Juenger T.E."/>
            <person name="Schmutz J."/>
        </authorList>
    </citation>
    <scope>NUCLEOTIDE SEQUENCE</scope>
    <source>
        <strain evidence="2">AP13</strain>
    </source>
</reference>